<dbReference type="InterPro" id="IPR029044">
    <property type="entry name" value="Nucleotide-diphossugar_trans"/>
</dbReference>
<feature type="domain" description="MobA-like NTP transferase" evidence="1">
    <location>
        <begin position="4"/>
        <end position="141"/>
    </location>
</feature>
<dbReference type="EMBL" id="AP018712">
    <property type="protein sequence ID" value="BBE29996.1"/>
    <property type="molecule type" value="Genomic_DNA"/>
</dbReference>
<proteinExistence type="predicted"/>
<evidence type="ECO:0000259" key="1">
    <source>
        <dbReference type="Pfam" id="PF12804"/>
    </source>
</evidence>
<keyword evidence="3" id="KW-1185">Reference proteome</keyword>
<sequence>MVDGVILAGGYSKRTGVMKMSLKLNSKTVIQHTVESMINVCENIIVVCGYKAEEVYDLVKSYKKVQVYYNKNYPKGMFTSVKEGIKHVKNDRFFLTPGDYPKLNKNIYETLLKYKENIVIPAFGNKKGHPVLMNSSLISDILLEPDTLSLNYFINKREYRIVEINDDSIINDIDTLEDYENIKKYFKGGE</sequence>
<dbReference type="InterPro" id="IPR025877">
    <property type="entry name" value="MobA-like_NTP_Trfase"/>
</dbReference>
<dbReference type="KEGG" id="ocy:OSSY52_01370"/>
<reference evidence="2 3" key="1">
    <citation type="submission" date="2018-06" db="EMBL/GenBank/DDBJ databases">
        <title>Genome sequencing of Oceanotoga sp. sy52.</title>
        <authorList>
            <person name="Mori K."/>
        </authorList>
    </citation>
    <scope>NUCLEOTIDE SEQUENCE [LARGE SCALE GENOMIC DNA]</scope>
    <source>
        <strain evidence="3">sy52</strain>
    </source>
</reference>
<dbReference type="CDD" id="cd04182">
    <property type="entry name" value="GT_2_like_f"/>
    <property type="match status" value="1"/>
</dbReference>
<dbReference type="Proteomes" id="UP000516361">
    <property type="component" value="Chromosome"/>
</dbReference>
<dbReference type="Pfam" id="PF12804">
    <property type="entry name" value="NTP_transf_3"/>
    <property type="match status" value="1"/>
</dbReference>
<dbReference type="GO" id="GO:0016779">
    <property type="term" value="F:nucleotidyltransferase activity"/>
    <property type="evidence" value="ECO:0007669"/>
    <property type="project" value="UniProtKB-ARBA"/>
</dbReference>
<gene>
    <name evidence="2" type="ORF">OSSY52_01370</name>
</gene>
<dbReference type="RefSeq" id="WP_190615135.1">
    <property type="nucleotide sequence ID" value="NZ_AP018712.1"/>
</dbReference>
<accession>A0A7G1G457</accession>
<dbReference type="SUPFAM" id="SSF53448">
    <property type="entry name" value="Nucleotide-diphospho-sugar transferases"/>
    <property type="match status" value="1"/>
</dbReference>
<dbReference type="PANTHER" id="PTHR43777:SF1">
    <property type="entry name" value="MOLYBDENUM COFACTOR CYTIDYLYLTRANSFERASE"/>
    <property type="match status" value="1"/>
</dbReference>
<evidence type="ECO:0000313" key="2">
    <source>
        <dbReference type="EMBL" id="BBE29996.1"/>
    </source>
</evidence>
<organism evidence="2 3">
    <name type="scientific">Tepiditoga spiralis</name>
    <dbReference type="NCBI Taxonomy" id="2108365"/>
    <lineage>
        <taxon>Bacteria</taxon>
        <taxon>Thermotogati</taxon>
        <taxon>Thermotogota</taxon>
        <taxon>Thermotogae</taxon>
        <taxon>Petrotogales</taxon>
        <taxon>Petrotogaceae</taxon>
        <taxon>Tepiditoga</taxon>
    </lineage>
</organism>
<evidence type="ECO:0000313" key="3">
    <source>
        <dbReference type="Proteomes" id="UP000516361"/>
    </source>
</evidence>
<dbReference type="AlphaFoldDB" id="A0A7G1G457"/>
<dbReference type="Gene3D" id="3.90.550.10">
    <property type="entry name" value="Spore Coat Polysaccharide Biosynthesis Protein SpsA, Chain A"/>
    <property type="match status" value="1"/>
</dbReference>
<dbReference type="PANTHER" id="PTHR43777">
    <property type="entry name" value="MOLYBDENUM COFACTOR CYTIDYLYLTRANSFERASE"/>
    <property type="match status" value="1"/>
</dbReference>
<name>A0A7G1G457_9BACT</name>
<protein>
    <recommendedName>
        <fullName evidence="1">MobA-like NTP transferase domain-containing protein</fullName>
    </recommendedName>
</protein>
<dbReference type="InParanoid" id="A0A7G1G457"/>